<keyword evidence="2" id="KW-1185">Reference proteome</keyword>
<name>A0ABY1S5L8_CALBS</name>
<dbReference type="EMBL" id="FXXC01000001">
    <property type="protein sequence ID" value="SMR90975.1"/>
    <property type="molecule type" value="Genomic_DNA"/>
</dbReference>
<organism evidence="1 2">
    <name type="scientific">Caldicellulosiruptor bescii</name>
    <name type="common">Anaerocellum thermophilum</name>
    <dbReference type="NCBI Taxonomy" id="31899"/>
    <lineage>
        <taxon>Bacteria</taxon>
        <taxon>Bacillati</taxon>
        <taxon>Bacillota</taxon>
        <taxon>Bacillota incertae sedis</taxon>
        <taxon>Caldicellulosiruptorales</taxon>
        <taxon>Caldicellulosiruptoraceae</taxon>
        <taxon>Caldicellulosiruptor</taxon>
    </lineage>
</organism>
<evidence type="ECO:0000313" key="2">
    <source>
        <dbReference type="Proteomes" id="UP000196803"/>
    </source>
</evidence>
<reference evidence="1 2" key="1">
    <citation type="submission" date="2017-05" db="EMBL/GenBank/DDBJ databases">
        <authorList>
            <person name="Varghese N."/>
            <person name="Submissions S."/>
        </authorList>
    </citation>
    <scope>NUCLEOTIDE SEQUENCE [LARGE SCALE GENOMIC DNA]</scope>
    <source>
        <strain evidence="1 2">MACB1020</strain>
    </source>
</reference>
<evidence type="ECO:0000313" key="1">
    <source>
        <dbReference type="EMBL" id="SMR90975.1"/>
    </source>
</evidence>
<proteinExistence type="predicted"/>
<gene>
    <name evidence="1" type="ORF">SAMN05216240_0185</name>
</gene>
<dbReference type="RefSeq" id="WP_015906715.1">
    <property type="nucleotide sequence ID" value="NZ_FXXC01000001.1"/>
</dbReference>
<accession>A0ABY1S5L8</accession>
<dbReference type="Proteomes" id="UP000196803">
    <property type="component" value="Unassembled WGS sequence"/>
</dbReference>
<sequence length="327" mass="37693">MNFFLKQRITLFIFTILFLINITISSIKGIASEKVVFFHLGKDKAYILKTIANIRGDIESIVKSGYIPLGTESMQTVSKGRYEYPSLRVGVVATEEIIKKLKFTMLEGANNSKVKINKVQIESKKPFIIGGFNYYLFNLYLSVDDLQKGIYIFNKLKYTLNGKTEGKEILCYVEVTKESDNYDFLWVGGYQQQKFVANQSVEEIINNREKGYLGEEWDYVFENATDKNLKVIKIDVPSKIYPTVKIQMTDNIPSGGYLLKPKEKIEFKIFIPKNYPEVYHVLTLSPRILYQKENEKYLKIAYPDTSTGIDCYKAIDNPENLTKKVAK</sequence>
<protein>
    <submittedName>
        <fullName evidence="1">Uncharacterized protein</fullName>
    </submittedName>
</protein>
<comment type="caution">
    <text evidence="1">The sequence shown here is derived from an EMBL/GenBank/DDBJ whole genome shotgun (WGS) entry which is preliminary data.</text>
</comment>